<evidence type="ECO:0000313" key="3">
    <source>
        <dbReference type="Proteomes" id="UP001519294"/>
    </source>
</evidence>
<dbReference type="InterPro" id="IPR014231">
    <property type="entry name" value="Spore_YpjB"/>
</dbReference>
<keyword evidence="1" id="KW-1133">Transmembrane helix</keyword>
<feature type="transmembrane region" description="Helical" evidence="1">
    <location>
        <begin position="53"/>
        <end position="73"/>
    </location>
</feature>
<organism evidence="2 3">
    <name type="scientific">Virgibacillus alimentarius</name>
    <dbReference type="NCBI Taxonomy" id="698769"/>
    <lineage>
        <taxon>Bacteria</taxon>
        <taxon>Bacillati</taxon>
        <taxon>Bacillota</taxon>
        <taxon>Bacilli</taxon>
        <taxon>Bacillales</taxon>
        <taxon>Bacillaceae</taxon>
        <taxon>Virgibacillus</taxon>
    </lineage>
</organism>
<dbReference type="EMBL" id="JAGIKX010000001">
    <property type="protein sequence ID" value="MBP2256367.1"/>
    <property type="molecule type" value="Genomic_DNA"/>
</dbReference>
<keyword evidence="3" id="KW-1185">Reference proteome</keyword>
<feature type="transmembrane region" description="Helical" evidence="1">
    <location>
        <begin position="12"/>
        <end position="33"/>
    </location>
</feature>
<sequence>MVKIVKTQIQLLVIILVGIIIYFITNINPIEAAEQPPPEPATAPKKDSEMIPFYWMIIIVGGCIAFTLSYVSWRKYKGEEKKEKDSNS</sequence>
<gene>
    <name evidence="2" type="ORF">J2Z81_000299</name>
</gene>
<protein>
    <submittedName>
        <fullName evidence="2">Heme/copper-type cytochrome/quinol oxidase subunit 2</fullName>
    </submittedName>
</protein>
<evidence type="ECO:0000256" key="1">
    <source>
        <dbReference type="SAM" id="Phobius"/>
    </source>
</evidence>
<dbReference type="Proteomes" id="UP001519294">
    <property type="component" value="Unassembled WGS sequence"/>
</dbReference>
<accession>A0ABS4S4E6</accession>
<name>A0ABS4S4E6_9BACI</name>
<evidence type="ECO:0000313" key="2">
    <source>
        <dbReference type="EMBL" id="MBP2256367.1"/>
    </source>
</evidence>
<keyword evidence="1" id="KW-0472">Membrane</keyword>
<reference evidence="2 3" key="1">
    <citation type="submission" date="2021-03" db="EMBL/GenBank/DDBJ databases">
        <title>Genomic Encyclopedia of Type Strains, Phase IV (KMG-IV): sequencing the most valuable type-strain genomes for metagenomic binning, comparative biology and taxonomic classification.</title>
        <authorList>
            <person name="Goeker M."/>
        </authorList>
    </citation>
    <scope>NUCLEOTIDE SEQUENCE [LARGE SCALE GENOMIC DNA]</scope>
    <source>
        <strain evidence="2 3">DSM 25790</strain>
    </source>
</reference>
<dbReference type="RefSeq" id="WP_029267898.1">
    <property type="nucleotide sequence ID" value="NZ_JBHTJY010000043.1"/>
</dbReference>
<keyword evidence="1" id="KW-0812">Transmembrane</keyword>
<dbReference type="Pfam" id="PF09577">
    <property type="entry name" value="Spore_YpjB"/>
    <property type="match status" value="1"/>
</dbReference>
<comment type="caution">
    <text evidence="2">The sequence shown here is derived from an EMBL/GenBank/DDBJ whole genome shotgun (WGS) entry which is preliminary data.</text>
</comment>
<proteinExistence type="predicted"/>